<dbReference type="InterPro" id="IPR036865">
    <property type="entry name" value="CRAL-TRIO_dom_sf"/>
</dbReference>
<dbReference type="Proteomes" id="UP001372338">
    <property type="component" value="Unassembled WGS sequence"/>
</dbReference>
<dbReference type="PANTHER" id="PTHR45657:SF41">
    <property type="entry name" value="SEC14P-LIKE PHOSPHATIDYLINOSITOL TRANSFER FAMILY PROTEIN"/>
    <property type="match status" value="1"/>
</dbReference>
<proteinExistence type="predicted"/>
<dbReference type="InterPro" id="IPR051026">
    <property type="entry name" value="PI/PC_transfer"/>
</dbReference>
<keyword evidence="2" id="KW-1185">Reference proteome</keyword>
<dbReference type="PANTHER" id="PTHR45657">
    <property type="entry name" value="CRAL-TRIO DOMAIN-CONTAINING PROTEIN YKL091C-RELATED"/>
    <property type="match status" value="1"/>
</dbReference>
<sequence>MQVTTMDEYLRYHVQCFEKTFAIKSARELIVRLQKIDGDYYPEVLGNKFQNKLIEIIDVSELPDFLGGTCTCIDQE</sequence>
<evidence type="ECO:0000313" key="2">
    <source>
        <dbReference type="Proteomes" id="UP001372338"/>
    </source>
</evidence>
<name>A0AAN9E539_CROPI</name>
<dbReference type="Gene3D" id="3.40.525.10">
    <property type="entry name" value="CRAL-TRIO lipid binding domain"/>
    <property type="match status" value="1"/>
</dbReference>
<reference evidence="1 2" key="1">
    <citation type="submission" date="2024-01" db="EMBL/GenBank/DDBJ databases">
        <title>The genomes of 5 underutilized Papilionoideae crops provide insights into root nodulation and disease resistanc.</title>
        <authorList>
            <person name="Yuan L."/>
        </authorList>
    </citation>
    <scope>NUCLEOTIDE SEQUENCE [LARGE SCALE GENOMIC DNA]</scope>
    <source>
        <strain evidence="1">ZHUSHIDOU_FW_LH</strain>
        <tissue evidence="1">Leaf</tissue>
    </source>
</reference>
<dbReference type="SUPFAM" id="SSF52087">
    <property type="entry name" value="CRAL/TRIO domain"/>
    <property type="match status" value="1"/>
</dbReference>
<comment type="caution">
    <text evidence="1">The sequence shown here is derived from an EMBL/GenBank/DDBJ whole genome shotgun (WGS) entry which is preliminary data.</text>
</comment>
<dbReference type="EMBL" id="JAYWIO010000008">
    <property type="protein sequence ID" value="KAK7246414.1"/>
    <property type="molecule type" value="Genomic_DNA"/>
</dbReference>
<organism evidence="1 2">
    <name type="scientific">Crotalaria pallida</name>
    <name type="common">Smooth rattlebox</name>
    <name type="synonym">Crotalaria striata</name>
    <dbReference type="NCBI Taxonomy" id="3830"/>
    <lineage>
        <taxon>Eukaryota</taxon>
        <taxon>Viridiplantae</taxon>
        <taxon>Streptophyta</taxon>
        <taxon>Embryophyta</taxon>
        <taxon>Tracheophyta</taxon>
        <taxon>Spermatophyta</taxon>
        <taxon>Magnoliopsida</taxon>
        <taxon>eudicotyledons</taxon>
        <taxon>Gunneridae</taxon>
        <taxon>Pentapetalae</taxon>
        <taxon>rosids</taxon>
        <taxon>fabids</taxon>
        <taxon>Fabales</taxon>
        <taxon>Fabaceae</taxon>
        <taxon>Papilionoideae</taxon>
        <taxon>50 kb inversion clade</taxon>
        <taxon>genistoids sensu lato</taxon>
        <taxon>core genistoids</taxon>
        <taxon>Crotalarieae</taxon>
        <taxon>Crotalaria</taxon>
    </lineage>
</organism>
<evidence type="ECO:0000313" key="1">
    <source>
        <dbReference type="EMBL" id="KAK7246414.1"/>
    </source>
</evidence>
<accession>A0AAN9E539</accession>
<dbReference type="AlphaFoldDB" id="A0AAN9E539"/>
<protein>
    <submittedName>
        <fullName evidence="1">Uncharacterized protein</fullName>
    </submittedName>
</protein>
<gene>
    <name evidence="1" type="ORF">RIF29_41282</name>
</gene>